<dbReference type="GO" id="GO:0005886">
    <property type="term" value="C:plasma membrane"/>
    <property type="evidence" value="ECO:0007669"/>
    <property type="project" value="UniProtKB-SubCell"/>
</dbReference>
<evidence type="ECO:0000256" key="5">
    <source>
        <dbReference type="ARBA" id="ARBA00023136"/>
    </source>
</evidence>
<dbReference type="InterPro" id="IPR023298">
    <property type="entry name" value="ATPase_P-typ_TM_dom_sf"/>
</dbReference>
<dbReference type="Pfam" id="PF00689">
    <property type="entry name" value="Cation_ATPase_C"/>
    <property type="match status" value="1"/>
</dbReference>
<keyword evidence="2" id="KW-1003">Cell membrane</keyword>
<reference evidence="8" key="1">
    <citation type="submission" date="2019-08" db="EMBL/GenBank/DDBJ databases">
        <authorList>
            <person name="Kucharzyk K."/>
            <person name="Murdoch R.W."/>
            <person name="Higgins S."/>
            <person name="Loffler F."/>
        </authorList>
    </citation>
    <scope>NUCLEOTIDE SEQUENCE</scope>
</reference>
<dbReference type="PANTHER" id="PTHR43294:SF21">
    <property type="entry name" value="CATION TRANSPORTING ATPASE"/>
    <property type="match status" value="1"/>
</dbReference>
<proteinExistence type="predicted"/>
<dbReference type="InterPro" id="IPR006068">
    <property type="entry name" value="ATPase_P-typ_cation-transptr_C"/>
</dbReference>
<keyword evidence="5 6" id="KW-0472">Membrane</keyword>
<dbReference type="EMBL" id="VSSQ01035309">
    <property type="protein sequence ID" value="MPM87505.1"/>
    <property type="molecule type" value="Genomic_DNA"/>
</dbReference>
<dbReference type="NCBIfam" id="TIGR01494">
    <property type="entry name" value="ATPase_P-type"/>
    <property type="match status" value="1"/>
</dbReference>
<dbReference type="Pfam" id="PF08282">
    <property type="entry name" value="Hydrolase_3"/>
    <property type="match status" value="1"/>
</dbReference>
<dbReference type="PANTHER" id="PTHR43294">
    <property type="entry name" value="SODIUM/POTASSIUM-TRANSPORTING ATPASE SUBUNIT ALPHA"/>
    <property type="match status" value="1"/>
</dbReference>
<feature type="transmembrane region" description="Helical" evidence="6">
    <location>
        <begin position="255"/>
        <end position="271"/>
    </location>
</feature>
<dbReference type="Gene3D" id="1.20.1110.10">
    <property type="entry name" value="Calcium-transporting ATPase, transmembrane domain"/>
    <property type="match status" value="1"/>
</dbReference>
<evidence type="ECO:0000313" key="8">
    <source>
        <dbReference type="EMBL" id="MPM87505.1"/>
    </source>
</evidence>
<organism evidence="8">
    <name type="scientific">bioreactor metagenome</name>
    <dbReference type="NCBI Taxonomy" id="1076179"/>
    <lineage>
        <taxon>unclassified sequences</taxon>
        <taxon>metagenomes</taxon>
        <taxon>ecological metagenomes</taxon>
    </lineage>
</organism>
<accession>A0A645DE61</accession>
<dbReference type="InterPro" id="IPR050510">
    <property type="entry name" value="Cation_transp_ATPase_P-type"/>
</dbReference>
<dbReference type="PRINTS" id="PR00120">
    <property type="entry name" value="HATPASE"/>
</dbReference>
<comment type="subcellular location">
    <subcellularLocation>
        <location evidence="1">Cell membrane</location>
        <topology evidence="1">Multi-pass membrane protein</topology>
    </subcellularLocation>
</comment>
<dbReference type="GO" id="GO:0005524">
    <property type="term" value="F:ATP binding"/>
    <property type="evidence" value="ECO:0007669"/>
    <property type="project" value="InterPro"/>
</dbReference>
<feature type="transmembrane region" description="Helical" evidence="6">
    <location>
        <begin position="186"/>
        <end position="204"/>
    </location>
</feature>
<gene>
    <name evidence="8" type="ORF">SDC9_134601</name>
</gene>
<dbReference type="InterPro" id="IPR001757">
    <property type="entry name" value="P_typ_ATPase"/>
</dbReference>
<keyword evidence="4 6" id="KW-1133">Transmembrane helix</keyword>
<evidence type="ECO:0000256" key="6">
    <source>
        <dbReference type="SAM" id="Phobius"/>
    </source>
</evidence>
<evidence type="ECO:0000256" key="1">
    <source>
        <dbReference type="ARBA" id="ARBA00004651"/>
    </source>
</evidence>
<dbReference type="InterPro" id="IPR036412">
    <property type="entry name" value="HAD-like_sf"/>
</dbReference>
<name>A0A645DE61_9ZZZZ</name>
<dbReference type="GO" id="GO:0016887">
    <property type="term" value="F:ATP hydrolysis activity"/>
    <property type="evidence" value="ECO:0007669"/>
    <property type="project" value="InterPro"/>
</dbReference>
<feature type="transmembrane region" description="Helical" evidence="6">
    <location>
        <begin position="148"/>
        <end position="166"/>
    </location>
</feature>
<feature type="transmembrane region" description="Helical" evidence="6">
    <location>
        <begin position="224"/>
        <end position="243"/>
    </location>
</feature>
<feature type="domain" description="Cation-transporting P-type ATPase C-terminal" evidence="7">
    <location>
        <begin position="94"/>
        <end position="278"/>
    </location>
</feature>
<dbReference type="SUPFAM" id="SSF81665">
    <property type="entry name" value="Calcium ATPase, transmembrane domain M"/>
    <property type="match status" value="1"/>
</dbReference>
<comment type="caution">
    <text evidence="8">The sequence shown here is derived from an EMBL/GenBank/DDBJ whole genome shotgun (WGS) entry which is preliminary data.</text>
</comment>
<dbReference type="AlphaFoldDB" id="A0A645DE61"/>
<evidence type="ECO:0000256" key="3">
    <source>
        <dbReference type="ARBA" id="ARBA00022692"/>
    </source>
</evidence>
<evidence type="ECO:0000256" key="2">
    <source>
        <dbReference type="ARBA" id="ARBA00022475"/>
    </source>
</evidence>
<evidence type="ECO:0000256" key="4">
    <source>
        <dbReference type="ARBA" id="ARBA00022989"/>
    </source>
</evidence>
<keyword evidence="3 6" id="KW-0812">Transmembrane</keyword>
<dbReference type="SUPFAM" id="SSF56784">
    <property type="entry name" value="HAD-like"/>
    <property type="match status" value="1"/>
</dbReference>
<sequence length="286" mass="31459">MGHIVAVTGDGVNDAPALKKADIGIAMGITGTDVAKEAANIILTDDNFASIVRAIEEGRAVYSNIRKFLLYILNSNTPEAVPSAAFLLSRGAIPLPLTVMQILSIDLGTDMMPALGLGVELPEQGVMDQPPRSRKDTLLNKSMILKAFLWYGMLESAICMAMYFYVNLLNGWPAVPLATSGFVYQQATTMTLAAIVFCQIGMVLNCRTVRQSVFSVGIWSNKRILLGIAVEILLICALIYVPFLQEIFNTAPIGIKEWTMLIVLPVIIVLIEETRKAFFRKYRKNR</sequence>
<dbReference type="PRINTS" id="PR00119">
    <property type="entry name" value="CATATPASE"/>
</dbReference>
<protein>
    <submittedName>
        <fullName evidence="8">Calcium-transporting ATPase 1</fullName>
    </submittedName>
</protein>
<evidence type="ECO:0000259" key="7">
    <source>
        <dbReference type="Pfam" id="PF00689"/>
    </source>
</evidence>
<dbReference type="InterPro" id="IPR023214">
    <property type="entry name" value="HAD_sf"/>
</dbReference>
<dbReference type="Gene3D" id="3.40.50.1000">
    <property type="entry name" value="HAD superfamily/HAD-like"/>
    <property type="match status" value="1"/>
</dbReference>